<protein>
    <recommendedName>
        <fullName evidence="1">DUF7869 domain-containing protein</fullName>
    </recommendedName>
</protein>
<reference evidence="2" key="1">
    <citation type="submission" date="2021-03" db="EMBL/GenBank/DDBJ databases">
        <authorList>
            <person name="Bekaert M."/>
        </authorList>
    </citation>
    <scope>NUCLEOTIDE SEQUENCE</scope>
</reference>
<dbReference type="OrthoDB" id="6051974at2759"/>
<dbReference type="AlphaFoldDB" id="A0A8S3SLN2"/>
<dbReference type="InterPro" id="IPR057191">
    <property type="entry name" value="DUF7869"/>
</dbReference>
<comment type="caution">
    <text evidence="2">The sequence shown here is derived from an EMBL/GenBank/DDBJ whole genome shotgun (WGS) entry which is preliminary data.</text>
</comment>
<name>A0A8S3SLN2_MYTED</name>
<feature type="domain" description="DUF7869" evidence="1">
    <location>
        <begin position="370"/>
        <end position="442"/>
    </location>
</feature>
<dbReference type="Pfam" id="PF25273">
    <property type="entry name" value="DUF7869"/>
    <property type="match status" value="1"/>
</dbReference>
<accession>A0A8S3SLN2</accession>
<organism evidence="2 3">
    <name type="scientific">Mytilus edulis</name>
    <name type="common">Blue mussel</name>
    <dbReference type="NCBI Taxonomy" id="6550"/>
    <lineage>
        <taxon>Eukaryota</taxon>
        <taxon>Metazoa</taxon>
        <taxon>Spiralia</taxon>
        <taxon>Lophotrochozoa</taxon>
        <taxon>Mollusca</taxon>
        <taxon>Bivalvia</taxon>
        <taxon>Autobranchia</taxon>
        <taxon>Pteriomorphia</taxon>
        <taxon>Mytilida</taxon>
        <taxon>Mytiloidea</taxon>
        <taxon>Mytilidae</taxon>
        <taxon>Mytilinae</taxon>
        <taxon>Mytilus</taxon>
    </lineage>
</organism>
<sequence>MRQIKVVDLPFEDWSDIEGSDTGSNTVDDNSDDNLFTTVGYARSEVLSEDDKYQSSEESDQEVQNNTLTNLTNVMKNRKPGRAARKKPKRKGKIQVLETSFETVNKVHDGICCEKECVKKITRNTVMKLRKAFYSMTQRKQSKFILDTLQKSYAVEDISPTFVVDQKRVCQDAWKLVHGIKERRFRYIKSRLHENRLPEDYRTGQQYLSTRYISAMMYFKEYAENFGEQQPDCPEIHLPSCLTKIAVFKDYKLQCDVSQQPSISLSSFYEMWRKEFSHVKLRKHQKLSKCTECTLFKEALLTKLTKEQKEELLMKRKAHFALQLLARQKYYKHRAKARSSPQHYLSLIIDNMDQAKTTLPRFSLNSKTDSAYAGVHHHVTGALCHGFGLDFGFTWTDRFHPDSNVTLNCLLKVLHHVKEINDNALPPVLYLQADNCGKDNKKPLCADVFSCSCEGRGIQEGKSRT</sequence>
<dbReference type="PANTHER" id="PTHR33153:SF3">
    <property type="entry name" value="TRAFFICKING PROTEIN PARTICLE COMPLEX SUBUNIT 11 DOMAIN-CONTAINING PROTEIN"/>
    <property type="match status" value="1"/>
</dbReference>
<dbReference type="PANTHER" id="PTHR33153">
    <property type="entry name" value="MYND-TYPE DOMAIN-CONTAINING PROTEIN"/>
    <property type="match status" value="1"/>
</dbReference>
<evidence type="ECO:0000313" key="2">
    <source>
        <dbReference type="EMBL" id="CAG2221012.1"/>
    </source>
</evidence>
<keyword evidence="3" id="KW-1185">Reference proteome</keyword>
<proteinExistence type="predicted"/>
<dbReference type="Proteomes" id="UP000683360">
    <property type="component" value="Unassembled WGS sequence"/>
</dbReference>
<gene>
    <name evidence="2" type="ORF">MEDL_34487</name>
</gene>
<dbReference type="EMBL" id="CAJPWZ010001674">
    <property type="protein sequence ID" value="CAG2221012.1"/>
    <property type="molecule type" value="Genomic_DNA"/>
</dbReference>
<evidence type="ECO:0000313" key="3">
    <source>
        <dbReference type="Proteomes" id="UP000683360"/>
    </source>
</evidence>
<evidence type="ECO:0000259" key="1">
    <source>
        <dbReference type="Pfam" id="PF25273"/>
    </source>
</evidence>